<protein>
    <submittedName>
        <fullName evidence="1">T9SS type A sorting domain-containing protein</fullName>
    </submittedName>
</protein>
<dbReference type="AlphaFoldDB" id="A0A5D0MLA9"/>
<evidence type="ECO:0000313" key="2">
    <source>
        <dbReference type="Proteomes" id="UP000324143"/>
    </source>
</evidence>
<organism evidence="1 2">
    <name type="scientific">Candidatus Mcinerneyibacterium aminivorans</name>
    <dbReference type="NCBI Taxonomy" id="2703815"/>
    <lineage>
        <taxon>Bacteria</taxon>
        <taxon>Candidatus Macinerneyibacteriota</taxon>
        <taxon>Candidatus Mcinerneyibacteria</taxon>
        <taxon>Candidatus Mcinerneyibacteriales</taxon>
        <taxon>Candidatus Mcinerneyibacteriaceae</taxon>
        <taxon>Candidatus Mcinerneyibacterium</taxon>
    </lineage>
</organism>
<reference evidence="1" key="1">
    <citation type="submission" date="2019-08" db="EMBL/GenBank/DDBJ databases">
        <title>Genomic characterization of a novel candidate phylum (ARYD3) from a high temperature, high salinity tertiary oil reservoir in north central Oklahoma, USA.</title>
        <authorList>
            <person name="Youssef N.H."/>
            <person name="Yadav A."/>
            <person name="Elshahed M.S."/>
        </authorList>
    </citation>
    <scope>NUCLEOTIDE SEQUENCE [LARGE SCALE GENOMIC DNA]</scope>
    <source>
        <strain evidence="1">ARYD3</strain>
    </source>
</reference>
<dbReference type="Gene3D" id="2.60.40.4070">
    <property type="match status" value="1"/>
</dbReference>
<proteinExistence type="predicted"/>
<dbReference type="Proteomes" id="UP000324143">
    <property type="component" value="Unassembled WGS sequence"/>
</dbReference>
<dbReference type="InterPro" id="IPR026444">
    <property type="entry name" value="Secre_tail"/>
</dbReference>
<sequence>MKKFLLLIGVLIFGISVLFAIPDTMTLNLSVLNNSETSDNGAYLYHFSTNKEVQLSLEVSGVPSEVQEYDDTNTAQPVPDYNYCVVLVIEKGFYKRIKELENANIFYFNDGIHNLSPTYMYYNEPGWNIESNYITAEVTHSTNNSGGIGGITSSIPHYFFYNEDNGNLDFGRYRVYAEVRKYKLNENGEAVISELSEKDAVFDDNGDYICTMQERVSNIEFLDYGWIEYPFNIGNTLEGDYWAINADALSADPSSMIKYTSNSEDASTANFSFKWKKPTGASDGSSDVEFTLEYAYQEGGDYQPLKKSDGTLVSMADFQYDSATGTWSFPTTLEEIFGDYYGLMFFRIMAHDPGWPNEAGMDEDGDGTAEEWDGYYESLNEIVIDYHKLGYSVLQPENRSVPYYQGELIKFRWAAPAFEATYALQYKMVADSQGNAVTDSEWMTHQEFNNDTYSYDATPEEIFSGFGTYEIRIKGERTSNGEVYYSDNTVEIEYQSINSVIKDFVIQDSYSSAGEQRHTDFIMQNSYGSTSPCPLYINWIENQTVLNYYYTIQKASDPSPSDSDFQEITGSINDGSLSGEKYYDFNVSTIDTITGPGVYSYYFKFVTEGGHEHVIKKNFNVHKFMWKVIPSFDESYFQVFALGEGLTDPEKSLSLLVLSDSQGNSWKLTPKGTGLYVSPDSFNTRIYDNTVNFILECTMRKTNTDYYVQVGPSVQYNVIQINSEAYTITRGLELNTHDNNIKMAYMNVNFPEYHGIDAIDGKIYYISSNRYSHIDINRKNGYKTYKWENGTWTEVNSIEGSGYYSVAGNSTVPKVEKTALKGNYPNPFNPSTTIKFDIEEPGNVNLYIYDTKGKIVKKLIKNKYFSTGSNYQIEWHGKNRRGNQVASGVYYYVLSVNGTRDVKKMVLLK</sequence>
<dbReference type="NCBIfam" id="TIGR04183">
    <property type="entry name" value="Por_Secre_tail"/>
    <property type="match status" value="1"/>
</dbReference>
<evidence type="ECO:0000313" key="1">
    <source>
        <dbReference type="EMBL" id="TYB32230.1"/>
    </source>
</evidence>
<keyword evidence="2" id="KW-1185">Reference proteome</keyword>
<dbReference type="EMBL" id="VSIX01000003">
    <property type="protein sequence ID" value="TYB32230.1"/>
    <property type="molecule type" value="Genomic_DNA"/>
</dbReference>
<comment type="caution">
    <text evidence="1">The sequence shown here is derived from an EMBL/GenBank/DDBJ whole genome shotgun (WGS) entry which is preliminary data.</text>
</comment>
<name>A0A5D0MLA9_9BACT</name>
<accession>A0A5D0MLA9</accession>
<gene>
    <name evidence="1" type="ORF">FXF47_00395</name>
</gene>